<evidence type="ECO:0000256" key="1">
    <source>
        <dbReference type="SAM" id="MobiDB-lite"/>
    </source>
</evidence>
<dbReference type="RefSeq" id="WP_408151904.1">
    <property type="nucleotide sequence ID" value="NZ_JAQQCJ010000005.1"/>
</dbReference>
<feature type="domain" description="DUF3658" evidence="2">
    <location>
        <begin position="31"/>
        <end position="104"/>
    </location>
</feature>
<dbReference type="EMBL" id="JAQQCL010000001">
    <property type="protein sequence ID" value="MFM0714971.1"/>
    <property type="molecule type" value="Genomic_DNA"/>
</dbReference>
<sequence length="132" mass="14505">MNKSTDEHDDNFDDDDADDPPLTAAQQAAADRLSEADLRTIDAALLRNLTGNYRKVALIVSLGMGSDTSFYPDIIDVFYAQRIKLMVARGLIESVGNLNRMRYSEVRLPQAASGECIPTSSEGLQRGPIKDE</sequence>
<feature type="region of interest" description="Disordered" evidence="1">
    <location>
        <begin position="1"/>
        <end position="31"/>
    </location>
</feature>
<proteinExistence type="predicted"/>
<dbReference type="Pfam" id="PF12395">
    <property type="entry name" value="DUF3658"/>
    <property type="match status" value="1"/>
</dbReference>
<feature type="compositionally biased region" description="Low complexity" evidence="1">
    <location>
        <begin position="20"/>
        <end position="31"/>
    </location>
</feature>
<name>A0ABW9E6N7_9BURK</name>
<gene>
    <name evidence="3" type="ORF">PQQ73_01345</name>
</gene>
<reference evidence="3 4" key="1">
    <citation type="journal article" date="2024" name="Chem. Sci.">
        <title>Discovery of megapolipeptins by genome mining of a Burkholderiales bacteria collection.</title>
        <authorList>
            <person name="Paulo B.S."/>
            <person name="Recchia M.J.J."/>
            <person name="Lee S."/>
            <person name="Fergusson C.H."/>
            <person name="Romanowski S.B."/>
            <person name="Hernandez A."/>
            <person name="Krull N."/>
            <person name="Liu D.Y."/>
            <person name="Cavanagh H."/>
            <person name="Bos A."/>
            <person name="Gray C.A."/>
            <person name="Murphy B.T."/>
            <person name="Linington R.G."/>
            <person name="Eustaquio A.S."/>
        </authorList>
    </citation>
    <scope>NUCLEOTIDE SEQUENCE [LARGE SCALE GENOMIC DNA]</scope>
    <source>
        <strain evidence="3 4">RL17-350-BIC-E</strain>
    </source>
</reference>
<evidence type="ECO:0000313" key="3">
    <source>
        <dbReference type="EMBL" id="MFM0714971.1"/>
    </source>
</evidence>
<evidence type="ECO:0000313" key="4">
    <source>
        <dbReference type="Proteomes" id="UP001629392"/>
    </source>
</evidence>
<dbReference type="Proteomes" id="UP001629392">
    <property type="component" value="Unassembled WGS sequence"/>
</dbReference>
<comment type="caution">
    <text evidence="3">The sequence shown here is derived from an EMBL/GenBank/DDBJ whole genome shotgun (WGS) entry which is preliminary data.</text>
</comment>
<protein>
    <submittedName>
        <fullName evidence="3">DUF3658 domain-containing protein</fullName>
    </submittedName>
</protein>
<keyword evidence="4" id="KW-1185">Reference proteome</keyword>
<feature type="compositionally biased region" description="Acidic residues" evidence="1">
    <location>
        <begin position="7"/>
        <end position="19"/>
    </location>
</feature>
<dbReference type="InterPro" id="IPR022123">
    <property type="entry name" value="DUF3658"/>
</dbReference>
<evidence type="ECO:0000259" key="2">
    <source>
        <dbReference type="Pfam" id="PF12395"/>
    </source>
</evidence>
<organism evidence="3 4">
    <name type="scientific">Paraburkholderia strydomiana</name>
    <dbReference type="NCBI Taxonomy" id="1245417"/>
    <lineage>
        <taxon>Bacteria</taxon>
        <taxon>Pseudomonadati</taxon>
        <taxon>Pseudomonadota</taxon>
        <taxon>Betaproteobacteria</taxon>
        <taxon>Burkholderiales</taxon>
        <taxon>Burkholderiaceae</taxon>
        <taxon>Paraburkholderia</taxon>
    </lineage>
</organism>
<accession>A0ABW9E6N7</accession>